<evidence type="ECO:0008006" key="3">
    <source>
        <dbReference type="Google" id="ProtNLM"/>
    </source>
</evidence>
<evidence type="ECO:0000313" key="2">
    <source>
        <dbReference type="Proteomes" id="UP000251135"/>
    </source>
</evidence>
<dbReference type="InterPro" id="IPR014942">
    <property type="entry name" value="AbiEii"/>
</dbReference>
<proteinExistence type="predicted"/>
<name>A0A363CWH8_9BACT</name>
<accession>A0A363CWH8</accession>
<dbReference type="RefSeq" id="WP_108561068.1">
    <property type="nucleotide sequence ID" value="NZ_MUXE01000023.1"/>
</dbReference>
<comment type="caution">
    <text evidence="1">The sequence shown here is derived from an EMBL/GenBank/DDBJ whole genome shotgun (WGS) entry which is preliminary data.</text>
</comment>
<organism evidence="1 2">
    <name type="scientific">Arcobacter caeni</name>
    <dbReference type="NCBI Taxonomy" id="1912877"/>
    <lineage>
        <taxon>Bacteria</taxon>
        <taxon>Pseudomonadati</taxon>
        <taxon>Campylobacterota</taxon>
        <taxon>Epsilonproteobacteria</taxon>
        <taxon>Campylobacterales</taxon>
        <taxon>Arcobacteraceae</taxon>
        <taxon>Arcobacter</taxon>
    </lineage>
</organism>
<dbReference type="EMBL" id="MUXE01000023">
    <property type="protein sequence ID" value="PUE63434.1"/>
    <property type="molecule type" value="Genomic_DNA"/>
</dbReference>
<protein>
    <recommendedName>
        <fullName evidence="3">Nucleotidyl transferase AbiEii/AbiGii toxin family protein</fullName>
    </recommendedName>
</protein>
<keyword evidence="2" id="KW-1185">Reference proteome</keyword>
<dbReference type="OrthoDB" id="9013441at2"/>
<evidence type="ECO:0000313" key="1">
    <source>
        <dbReference type="EMBL" id="PUE63434.1"/>
    </source>
</evidence>
<sequence>MSYHSILTNLDINKIIFIKENYSEQIESLIQFYPIIANAIKAGIPKDSVKFGGGTALAMYYFQHRLSFDIDLFLADQQYLPFFSPKLWIDDFDSFNDSEYIDKYNHIGVVTTTDIKLDILVDTSLTNKYIDDSKLIFPFDVYVETIEDIISKKIVFRKKDNKTRDIFDIAVAISKDKNLLSNLLSLDKIEIQDLIDLNEALKKLNVDKYNSQIKIIEPIKEYEELSKNAPLILIEELKKYS</sequence>
<reference evidence="1 2" key="1">
    <citation type="submission" date="2017-02" db="EMBL/GenBank/DDBJ databases">
        <title>Arcobacter caeni sp. nov, a new Arcobacter species isolated from reclaimed water.</title>
        <authorList>
            <person name="Figueras M.J."/>
            <person name="Perez-Cataluna A."/>
            <person name="Salas-Masso N."/>
        </authorList>
    </citation>
    <scope>NUCLEOTIDE SEQUENCE [LARGE SCALE GENOMIC DNA]</scope>
    <source>
        <strain evidence="1 2">RW17-10</strain>
    </source>
</reference>
<dbReference type="AlphaFoldDB" id="A0A363CWH8"/>
<dbReference type="Proteomes" id="UP000251135">
    <property type="component" value="Unassembled WGS sequence"/>
</dbReference>
<dbReference type="Pfam" id="PF08843">
    <property type="entry name" value="AbiEii"/>
    <property type="match status" value="1"/>
</dbReference>
<gene>
    <name evidence="1" type="ORF">B0174_11370</name>
</gene>